<organism evidence="3 4">
    <name type="scientific">Daucus carota subsp. sativus</name>
    <name type="common">Carrot</name>
    <dbReference type="NCBI Taxonomy" id="79200"/>
    <lineage>
        <taxon>Eukaryota</taxon>
        <taxon>Viridiplantae</taxon>
        <taxon>Streptophyta</taxon>
        <taxon>Embryophyta</taxon>
        <taxon>Tracheophyta</taxon>
        <taxon>Spermatophyta</taxon>
        <taxon>Magnoliopsida</taxon>
        <taxon>eudicotyledons</taxon>
        <taxon>Gunneridae</taxon>
        <taxon>Pentapetalae</taxon>
        <taxon>asterids</taxon>
        <taxon>campanulids</taxon>
        <taxon>Apiales</taxon>
        <taxon>Apiaceae</taxon>
        <taxon>Apioideae</taxon>
        <taxon>Scandiceae</taxon>
        <taxon>Daucinae</taxon>
        <taxon>Daucus</taxon>
        <taxon>Daucus sect. Daucus</taxon>
    </lineage>
</organism>
<keyword evidence="2" id="KW-0812">Transmembrane</keyword>
<name>A0AAF0WYA1_DAUCS</name>
<proteinExistence type="predicted"/>
<evidence type="ECO:0000256" key="1">
    <source>
        <dbReference type="SAM" id="MobiDB-lite"/>
    </source>
</evidence>
<reference evidence="3" key="2">
    <citation type="submission" date="2022-03" db="EMBL/GenBank/DDBJ databases">
        <title>Draft title - Genomic analysis of global carrot germplasm unveils the trajectory of domestication and the origin of high carotenoid orange carrot.</title>
        <authorList>
            <person name="Iorizzo M."/>
            <person name="Ellison S."/>
            <person name="Senalik D."/>
            <person name="Macko-Podgorni A."/>
            <person name="Grzebelus D."/>
            <person name="Bostan H."/>
            <person name="Rolling W."/>
            <person name="Curaba J."/>
            <person name="Simon P."/>
        </authorList>
    </citation>
    <scope>NUCLEOTIDE SEQUENCE</scope>
    <source>
        <tissue evidence="3">Leaf</tissue>
    </source>
</reference>
<dbReference type="PANTHER" id="PTHR37741">
    <property type="entry name" value="TRANSMEMBRANE PROTEIN"/>
    <property type="match status" value="1"/>
</dbReference>
<feature type="region of interest" description="Disordered" evidence="1">
    <location>
        <begin position="1"/>
        <end position="27"/>
    </location>
</feature>
<evidence type="ECO:0000313" key="4">
    <source>
        <dbReference type="Proteomes" id="UP000077755"/>
    </source>
</evidence>
<dbReference type="PANTHER" id="PTHR37741:SF1">
    <property type="entry name" value="TRANSMEMBRANE PROTEIN"/>
    <property type="match status" value="1"/>
</dbReference>
<evidence type="ECO:0000313" key="3">
    <source>
        <dbReference type="EMBL" id="WOG98302.1"/>
    </source>
</evidence>
<sequence length="96" mass="10126">MESSDDSFPAADVEKELNPGNNTSVEVDSVSSQIAEVGNFYADAQKQKGKGVAKKGEKGKNDPVQTFKTTMIVSGVLIVLAGVALAISKKLRENKA</sequence>
<protein>
    <submittedName>
        <fullName evidence="3">Uncharacterized protein</fullName>
    </submittedName>
</protein>
<gene>
    <name evidence="3" type="ORF">DCAR_0417643</name>
</gene>
<dbReference type="AlphaFoldDB" id="A0AAF0WYA1"/>
<keyword evidence="2" id="KW-1133">Transmembrane helix</keyword>
<evidence type="ECO:0000256" key="2">
    <source>
        <dbReference type="SAM" id="Phobius"/>
    </source>
</evidence>
<dbReference type="Proteomes" id="UP000077755">
    <property type="component" value="Chromosome 4"/>
</dbReference>
<accession>A0AAF0WYA1</accession>
<keyword evidence="2" id="KW-0472">Membrane</keyword>
<feature type="transmembrane region" description="Helical" evidence="2">
    <location>
        <begin position="69"/>
        <end position="87"/>
    </location>
</feature>
<dbReference type="EMBL" id="CP093346">
    <property type="protein sequence ID" value="WOG98302.1"/>
    <property type="molecule type" value="Genomic_DNA"/>
</dbReference>
<reference evidence="3" key="1">
    <citation type="journal article" date="2016" name="Nat. Genet.">
        <title>A high-quality carrot genome assembly provides new insights into carotenoid accumulation and asterid genome evolution.</title>
        <authorList>
            <person name="Iorizzo M."/>
            <person name="Ellison S."/>
            <person name="Senalik D."/>
            <person name="Zeng P."/>
            <person name="Satapoomin P."/>
            <person name="Huang J."/>
            <person name="Bowman M."/>
            <person name="Iovene M."/>
            <person name="Sanseverino W."/>
            <person name="Cavagnaro P."/>
            <person name="Yildiz M."/>
            <person name="Macko-Podgorni A."/>
            <person name="Moranska E."/>
            <person name="Grzebelus E."/>
            <person name="Grzebelus D."/>
            <person name="Ashrafi H."/>
            <person name="Zheng Z."/>
            <person name="Cheng S."/>
            <person name="Spooner D."/>
            <person name="Van Deynze A."/>
            <person name="Simon P."/>
        </authorList>
    </citation>
    <scope>NUCLEOTIDE SEQUENCE</scope>
    <source>
        <tissue evidence="3">Leaf</tissue>
    </source>
</reference>
<keyword evidence="4" id="KW-1185">Reference proteome</keyword>